<dbReference type="EMBL" id="JASCZI010181244">
    <property type="protein sequence ID" value="MED6179378.1"/>
    <property type="molecule type" value="Genomic_DNA"/>
</dbReference>
<protein>
    <submittedName>
        <fullName evidence="2">Uncharacterized protein</fullName>
    </submittedName>
</protein>
<reference evidence="2 3" key="1">
    <citation type="journal article" date="2023" name="Plants (Basel)">
        <title>Bridging the Gap: Combining Genomics and Transcriptomics Approaches to Understand Stylosanthes scabra, an Orphan Legume from the Brazilian Caatinga.</title>
        <authorList>
            <person name="Ferreira-Neto J.R.C."/>
            <person name="da Silva M.D."/>
            <person name="Binneck E."/>
            <person name="de Melo N.F."/>
            <person name="da Silva R.H."/>
            <person name="de Melo A.L.T.M."/>
            <person name="Pandolfi V."/>
            <person name="Bustamante F.O."/>
            <person name="Brasileiro-Vidal A.C."/>
            <person name="Benko-Iseppon A.M."/>
        </authorList>
    </citation>
    <scope>NUCLEOTIDE SEQUENCE [LARGE SCALE GENOMIC DNA]</scope>
    <source>
        <tissue evidence="2">Leaves</tissue>
    </source>
</reference>
<feature type="region of interest" description="Disordered" evidence="1">
    <location>
        <begin position="215"/>
        <end position="241"/>
    </location>
</feature>
<name>A0ABU6W5N7_9FABA</name>
<comment type="caution">
    <text evidence="2">The sequence shown here is derived from an EMBL/GenBank/DDBJ whole genome shotgun (WGS) entry which is preliminary data.</text>
</comment>
<keyword evidence="3" id="KW-1185">Reference proteome</keyword>
<dbReference type="Proteomes" id="UP001341840">
    <property type="component" value="Unassembled WGS sequence"/>
</dbReference>
<evidence type="ECO:0000313" key="2">
    <source>
        <dbReference type="EMBL" id="MED6179378.1"/>
    </source>
</evidence>
<accession>A0ABU6W5N7</accession>
<proteinExistence type="predicted"/>
<organism evidence="2 3">
    <name type="scientific">Stylosanthes scabra</name>
    <dbReference type="NCBI Taxonomy" id="79078"/>
    <lineage>
        <taxon>Eukaryota</taxon>
        <taxon>Viridiplantae</taxon>
        <taxon>Streptophyta</taxon>
        <taxon>Embryophyta</taxon>
        <taxon>Tracheophyta</taxon>
        <taxon>Spermatophyta</taxon>
        <taxon>Magnoliopsida</taxon>
        <taxon>eudicotyledons</taxon>
        <taxon>Gunneridae</taxon>
        <taxon>Pentapetalae</taxon>
        <taxon>rosids</taxon>
        <taxon>fabids</taxon>
        <taxon>Fabales</taxon>
        <taxon>Fabaceae</taxon>
        <taxon>Papilionoideae</taxon>
        <taxon>50 kb inversion clade</taxon>
        <taxon>dalbergioids sensu lato</taxon>
        <taxon>Dalbergieae</taxon>
        <taxon>Pterocarpus clade</taxon>
        <taxon>Stylosanthes</taxon>
    </lineage>
</organism>
<gene>
    <name evidence="2" type="ORF">PIB30_000494</name>
</gene>
<sequence length="256" mass="28499">MTAEGTKQVDGDCEQPGLLSLQPSMSPEVAVDTGMMDVSPLMHKNERAGGELIGEQVPNQFFRRSRQLPVAITFDPELRLTRGLRLREALMSSVGEVVVEMTQFGVENGRMVLGYSMARRKSRVSIELGVQRLKDFKNLPLESIRHDFESTPLPRFHKLPKIESIRLVPEPIRFHTDFHFNVSNALRINSSSSESIPLSKNEILKDELIKDEVVTSHNREPRSRGACRANDSAYGDSGPSGVVSACGVPVSTWDKN</sequence>
<evidence type="ECO:0000256" key="1">
    <source>
        <dbReference type="SAM" id="MobiDB-lite"/>
    </source>
</evidence>
<evidence type="ECO:0000313" key="3">
    <source>
        <dbReference type="Proteomes" id="UP001341840"/>
    </source>
</evidence>
<feature type="region of interest" description="Disordered" evidence="1">
    <location>
        <begin position="1"/>
        <end position="21"/>
    </location>
</feature>